<proteinExistence type="inferred from homology"/>
<gene>
    <name evidence="3" type="ORF">MNOR_LOCUS12468</name>
</gene>
<dbReference type="EMBL" id="CAXKWB010006847">
    <property type="protein sequence ID" value="CAL4084628.1"/>
    <property type="molecule type" value="Genomic_DNA"/>
</dbReference>
<evidence type="ECO:0000313" key="4">
    <source>
        <dbReference type="Proteomes" id="UP001497623"/>
    </source>
</evidence>
<reference evidence="3 4" key="1">
    <citation type="submission" date="2024-05" db="EMBL/GenBank/DDBJ databases">
        <authorList>
            <person name="Wallberg A."/>
        </authorList>
    </citation>
    <scope>NUCLEOTIDE SEQUENCE [LARGE SCALE GENOMIC DNA]</scope>
</reference>
<feature type="domain" description="Arrestin-like N-terminal" evidence="2">
    <location>
        <begin position="4"/>
        <end position="83"/>
    </location>
</feature>
<comment type="caution">
    <text evidence="3">The sequence shown here is derived from an EMBL/GenBank/DDBJ whole genome shotgun (WGS) entry which is preliminary data.</text>
</comment>
<dbReference type="InterPro" id="IPR011021">
    <property type="entry name" value="Arrestin-like_N"/>
</dbReference>
<dbReference type="Proteomes" id="UP001497623">
    <property type="component" value="Unassembled WGS sequence"/>
</dbReference>
<dbReference type="Pfam" id="PF00339">
    <property type="entry name" value="Arrestin_N"/>
    <property type="match status" value="1"/>
</dbReference>
<evidence type="ECO:0000313" key="3">
    <source>
        <dbReference type="EMBL" id="CAL4084628.1"/>
    </source>
</evidence>
<dbReference type="InterPro" id="IPR014752">
    <property type="entry name" value="Arrestin-like_C"/>
</dbReference>
<dbReference type="AlphaFoldDB" id="A0AAV2QJB4"/>
<accession>A0AAV2QJB4</accession>
<evidence type="ECO:0000256" key="1">
    <source>
        <dbReference type="ARBA" id="ARBA00005298"/>
    </source>
</evidence>
<dbReference type="InterPro" id="IPR014756">
    <property type="entry name" value="Ig_E-set"/>
</dbReference>
<sequence>MSIKIILDTQQAVYFSGQTILGRVQVINHDSISTRGVAIKFTGQGNTKWLTMVTATYTKQHIGSEMYYDGKVYLFGNDNSTENDHKNPISPLQLPNADNSTDNTTGGIWHKINPKGIGMLFPDNSTENYPKNHIFQTSTAQRMGISAQNATKRNWNAFSRSLGKQKIGYNTLDHHFHIYISTNFSIYKIVTWQTKIKELPVTVLYYSDNGKRSFNDIESIYKKHPGPVFSKCKIVLWSDKAIFTVTSNGYGKSTYLDHIYLCIIHYHLKL</sequence>
<feature type="non-terminal residue" evidence="3">
    <location>
        <position position="270"/>
    </location>
</feature>
<protein>
    <recommendedName>
        <fullName evidence="2">Arrestin-like N-terminal domain-containing protein</fullName>
    </recommendedName>
</protein>
<dbReference type="SUPFAM" id="SSF81296">
    <property type="entry name" value="E set domains"/>
    <property type="match status" value="1"/>
</dbReference>
<keyword evidence="4" id="KW-1185">Reference proteome</keyword>
<dbReference type="Gene3D" id="2.60.40.640">
    <property type="match status" value="1"/>
</dbReference>
<organism evidence="3 4">
    <name type="scientific">Meganyctiphanes norvegica</name>
    <name type="common">Northern krill</name>
    <name type="synonym">Thysanopoda norvegica</name>
    <dbReference type="NCBI Taxonomy" id="48144"/>
    <lineage>
        <taxon>Eukaryota</taxon>
        <taxon>Metazoa</taxon>
        <taxon>Ecdysozoa</taxon>
        <taxon>Arthropoda</taxon>
        <taxon>Crustacea</taxon>
        <taxon>Multicrustacea</taxon>
        <taxon>Malacostraca</taxon>
        <taxon>Eumalacostraca</taxon>
        <taxon>Eucarida</taxon>
        <taxon>Euphausiacea</taxon>
        <taxon>Euphausiidae</taxon>
        <taxon>Meganyctiphanes</taxon>
    </lineage>
</organism>
<name>A0AAV2QJB4_MEGNR</name>
<comment type="similarity">
    <text evidence="1">Belongs to the arrestin family.</text>
</comment>
<evidence type="ECO:0000259" key="2">
    <source>
        <dbReference type="Pfam" id="PF00339"/>
    </source>
</evidence>